<dbReference type="GeneID" id="36341025"/>
<dbReference type="OMA" id="FIYIMHG"/>
<reference evidence="2 3" key="1">
    <citation type="journal article" date="2013" name="Nat. Genet.">
        <title>The genome of the hydatid tapeworm Echinococcus granulosus.</title>
        <authorList>
            <person name="Zheng H."/>
            <person name="Zhang W."/>
            <person name="Zhang L."/>
            <person name="Zhang Z."/>
            <person name="Li J."/>
            <person name="Lu G."/>
            <person name="Zhu Y."/>
            <person name="Wang Y."/>
            <person name="Huang Y."/>
            <person name="Liu J."/>
            <person name="Kang H."/>
            <person name="Chen J."/>
            <person name="Wang L."/>
            <person name="Chen A."/>
            <person name="Yu S."/>
            <person name="Gao Z."/>
            <person name="Jin L."/>
            <person name="Gu W."/>
            <person name="Wang Z."/>
            <person name="Zhao L."/>
            <person name="Shi B."/>
            <person name="Wen H."/>
            <person name="Lin R."/>
            <person name="Jones M.K."/>
            <person name="Brejova B."/>
            <person name="Vinar T."/>
            <person name="Zhao G."/>
            <person name="McManus D.P."/>
            <person name="Chen Z."/>
            <person name="Zhou Y."/>
            <person name="Wang S."/>
        </authorList>
    </citation>
    <scope>NUCLEOTIDE SEQUENCE [LARGE SCALE GENOMIC DNA]</scope>
</reference>
<organism evidence="2 3">
    <name type="scientific">Echinococcus granulosus</name>
    <name type="common">Hydatid tapeworm</name>
    <dbReference type="NCBI Taxonomy" id="6210"/>
    <lineage>
        <taxon>Eukaryota</taxon>
        <taxon>Metazoa</taxon>
        <taxon>Spiralia</taxon>
        <taxon>Lophotrochozoa</taxon>
        <taxon>Platyhelminthes</taxon>
        <taxon>Cestoda</taxon>
        <taxon>Eucestoda</taxon>
        <taxon>Cyclophyllidea</taxon>
        <taxon>Taeniidae</taxon>
        <taxon>Echinococcus</taxon>
        <taxon>Echinococcus granulosus group</taxon>
    </lineage>
</organism>
<dbReference type="KEGG" id="egl:EGR_05310"/>
<keyword evidence="1" id="KW-0472">Membrane</keyword>
<evidence type="ECO:0000256" key="1">
    <source>
        <dbReference type="SAM" id="Phobius"/>
    </source>
</evidence>
<feature type="transmembrane region" description="Helical" evidence="1">
    <location>
        <begin position="124"/>
        <end position="141"/>
    </location>
</feature>
<keyword evidence="1 2" id="KW-0812">Transmembrane</keyword>
<proteinExistence type="predicted"/>
<dbReference type="Proteomes" id="UP000019149">
    <property type="component" value="Unassembled WGS sequence"/>
</dbReference>
<evidence type="ECO:0000313" key="2">
    <source>
        <dbReference type="EMBL" id="EUB59834.1"/>
    </source>
</evidence>
<gene>
    <name evidence="2" type="ORF">EGR_05310</name>
</gene>
<dbReference type="EMBL" id="APAU02000038">
    <property type="protein sequence ID" value="EUB59834.1"/>
    <property type="molecule type" value="Genomic_DNA"/>
</dbReference>
<dbReference type="CTD" id="36341025"/>
<dbReference type="PANTHER" id="PTHR20948:SF2">
    <property type="entry name" value="TRANSMEMBRANE PROTEIN 164"/>
    <property type="match status" value="1"/>
</dbReference>
<feature type="transmembrane region" description="Helical" evidence="1">
    <location>
        <begin position="91"/>
        <end position="112"/>
    </location>
</feature>
<dbReference type="PANTHER" id="PTHR20948">
    <property type="entry name" value="TRANSMEMBRANE PROTEIN 164"/>
    <property type="match status" value="1"/>
</dbReference>
<feature type="transmembrane region" description="Helical" evidence="1">
    <location>
        <begin position="37"/>
        <end position="56"/>
    </location>
</feature>
<dbReference type="AlphaFoldDB" id="W6V1R9"/>
<protein>
    <submittedName>
        <fullName evidence="2">Transmembrane protein</fullName>
    </submittedName>
</protein>
<comment type="caution">
    <text evidence="2">The sequence shown here is derived from an EMBL/GenBank/DDBJ whole genome shotgun (WGS) entry which is preliminary data.</text>
</comment>
<feature type="transmembrane region" description="Helical" evidence="1">
    <location>
        <begin position="147"/>
        <end position="166"/>
    </location>
</feature>
<keyword evidence="1" id="KW-1133">Transmembrane helix</keyword>
<feature type="transmembrane region" description="Helical" evidence="1">
    <location>
        <begin position="68"/>
        <end position="85"/>
    </location>
</feature>
<name>W6V1R9_ECHGR</name>
<dbReference type="InterPro" id="IPR026508">
    <property type="entry name" value="TMEM164"/>
</dbReference>
<sequence>MSQFGLFYEGVRWDIPSEGGAACLSYLSETRRLFETLFFTIIYGSLLLWCIPRLKLPIDERYAPRKHIAWITMIHCLVFGIEIGYKLTARSLIFIFNPCHALTAVQIWLLFAKPSSFVTAVFRLHLHGINGTLLALLLPTAGTRTPALRVIYFVQHILILLIPACILDQRSIVFIRELSSRVINPIQLDAFLLYLAVYSIEPLGDFHWVLTSLSIQTLYHFLFLQPLGMLTHANLNQMLCPFPADPFAGPHYRIAAMIHQPVLILLSGKLYSIIVLWLQQSIKSPNFLKPLCSSFHWLPGLAITWSNSNKATANQIICEKTVERRPRSLEELFQTQNGWFL</sequence>
<keyword evidence="3" id="KW-1185">Reference proteome</keyword>
<evidence type="ECO:0000313" key="3">
    <source>
        <dbReference type="Proteomes" id="UP000019149"/>
    </source>
</evidence>
<dbReference type="OrthoDB" id="17328at2759"/>
<accession>W6V1R9</accession>
<dbReference type="RefSeq" id="XP_024351030.1">
    <property type="nucleotide sequence ID" value="XM_024494559.1"/>
</dbReference>